<protein>
    <submittedName>
        <fullName evidence="1">Uncharacterized protein</fullName>
    </submittedName>
</protein>
<dbReference type="AlphaFoldDB" id="A0A660SMY1"/>
<evidence type="ECO:0000313" key="2">
    <source>
        <dbReference type="Proteomes" id="UP000271125"/>
    </source>
</evidence>
<organism evidence="1 2">
    <name type="scientific">candidate division TA06 bacterium</name>
    <dbReference type="NCBI Taxonomy" id="2250710"/>
    <lineage>
        <taxon>Bacteria</taxon>
        <taxon>Bacteria division TA06</taxon>
    </lineage>
</organism>
<sequence length="133" mass="15071">MKNIKITILLVILAILSKGTNIYANNSKTDSGAICVRIIFPKSKSGNIATIPLKQNNPKVVYKNFKYEEKFKNNILYIKSKSGDMKRYTVNNLNSDNLQRSIDAIKDDLSKGIYIATYKENGTLISYRFKIPS</sequence>
<reference evidence="1 2" key="1">
    <citation type="submission" date="2018-06" db="EMBL/GenBank/DDBJ databases">
        <title>Extensive metabolic versatility and redundancy in microbially diverse, dynamic hydrothermal sediments.</title>
        <authorList>
            <person name="Dombrowski N."/>
            <person name="Teske A."/>
            <person name="Baker B.J."/>
        </authorList>
    </citation>
    <scope>NUCLEOTIDE SEQUENCE [LARGE SCALE GENOMIC DNA]</scope>
    <source>
        <strain evidence="1">B10_G13</strain>
    </source>
</reference>
<name>A0A660SMY1_UNCT6</name>
<dbReference type="Proteomes" id="UP000271125">
    <property type="component" value="Unassembled WGS sequence"/>
</dbReference>
<proteinExistence type="predicted"/>
<accession>A0A660SMY1</accession>
<dbReference type="EMBL" id="QNBD01000050">
    <property type="protein sequence ID" value="RKX72093.1"/>
    <property type="molecule type" value="Genomic_DNA"/>
</dbReference>
<comment type="caution">
    <text evidence="1">The sequence shown here is derived from an EMBL/GenBank/DDBJ whole genome shotgun (WGS) entry which is preliminary data.</text>
</comment>
<evidence type="ECO:0000313" key="1">
    <source>
        <dbReference type="EMBL" id="RKX72093.1"/>
    </source>
</evidence>
<gene>
    <name evidence="1" type="ORF">DRP43_01570</name>
</gene>